<dbReference type="AlphaFoldDB" id="A0A7X0RTG6"/>
<sequence length="278" mass="31412">MESIWLTVNPHPREGDEASVLFTGRSQTAPDHRIGPQVLDYVLVHTVEAGKGYFRCGDREYELGPGDSFFILPGVLHGYRSDERDPWLYRWIACRGPALARWQQRAGVSPERPVIYAAGESLRAMEAVAAAFREGGWTADFEASGWLRIAWSAWMKANRPEAPEAAGGREEASAREADRAARWLHAQLDRPVSIAQMAQELGYHRTHLSKLFRRHHGMSPIRYLQKLRMERAVVLLQEALTVEEVAASVGYADPLYFSKSFKKWMGGTPSDYRKGLRT</sequence>
<dbReference type="Pfam" id="PF12833">
    <property type="entry name" value="HTH_18"/>
    <property type="match status" value="1"/>
</dbReference>
<dbReference type="Pfam" id="PF02311">
    <property type="entry name" value="AraC_binding"/>
    <property type="match status" value="1"/>
</dbReference>
<evidence type="ECO:0000313" key="6">
    <source>
        <dbReference type="EMBL" id="MBB6673397.1"/>
    </source>
</evidence>
<evidence type="ECO:0000256" key="2">
    <source>
        <dbReference type="ARBA" id="ARBA00023125"/>
    </source>
</evidence>
<gene>
    <name evidence="6" type="ORF">H7C19_22210</name>
</gene>
<name>A0A7X0RTG6_9BACL</name>
<evidence type="ECO:0000256" key="1">
    <source>
        <dbReference type="ARBA" id="ARBA00023015"/>
    </source>
</evidence>
<dbReference type="PRINTS" id="PR00032">
    <property type="entry name" value="HTHARAC"/>
</dbReference>
<proteinExistence type="predicted"/>
<dbReference type="SUPFAM" id="SSF46689">
    <property type="entry name" value="Homeodomain-like"/>
    <property type="match status" value="2"/>
</dbReference>
<evidence type="ECO:0000256" key="4">
    <source>
        <dbReference type="ARBA" id="ARBA00023163"/>
    </source>
</evidence>
<evidence type="ECO:0000256" key="3">
    <source>
        <dbReference type="ARBA" id="ARBA00023159"/>
    </source>
</evidence>
<dbReference type="InterPro" id="IPR050204">
    <property type="entry name" value="AraC_XylS_family_regulators"/>
</dbReference>
<dbReference type="Proteomes" id="UP000547209">
    <property type="component" value="Unassembled WGS sequence"/>
</dbReference>
<dbReference type="SMART" id="SM00342">
    <property type="entry name" value="HTH_ARAC"/>
    <property type="match status" value="1"/>
</dbReference>
<keyword evidence="4" id="KW-0804">Transcription</keyword>
<dbReference type="Gene3D" id="1.10.10.60">
    <property type="entry name" value="Homeodomain-like"/>
    <property type="match status" value="2"/>
</dbReference>
<dbReference type="InterPro" id="IPR018060">
    <property type="entry name" value="HTH_AraC"/>
</dbReference>
<dbReference type="InterPro" id="IPR003313">
    <property type="entry name" value="AraC-bd"/>
</dbReference>
<protein>
    <submittedName>
        <fullName evidence="6">AraC family transcriptional regulator</fullName>
    </submittedName>
</protein>
<comment type="caution">
    <text evidence="6">The sequence shown here is derived from an EMBL/GenBank/DDBJ whole genome shotgun (WGS) entry which is preliminary data.</text>
</comment>
<keyword evidence="2" id="KW-0238">DNA-binding</keyword>
<keyword evidence="1" id="KW-0805">Transcription regulation</keyword>
<dbReference type="GO" id="GO:0003700">
    <property type="term" value="F:DNA-binding transcription factor activity"/>
    <property type="evidence" value="ECO:0007669"/>
    <property type="project" value="InterPro"/>
</dbReference>
<keyword evidence="3" id="KW-0010">Activator</keyword>
<keyword evidence="7" id="KW-1185">Reference proteome</keyword>
<evidence type="ECO:0000313" key="7">
    <source>
        <dbReference type="Proteomes" id="UP000547209"/>
    </source>
</evidence>
<dbReference type="GO" id="GO:0043565">
    <property type="term" value="F:sequence-specific DNA binding"/>
    <property type="evidence" value="ECO:0007669"/>
    <property type="project" value="InterPro"/>
</dbReference>
<feature type="domain" description="HTH araC/xylS-type" evidence="5">
    <location>
        <begin position="178"/>
        <end position="275"/>
    </location>
</feature>
<dbReference type="PROSITE" id="PS01124">
    <property type="entry name" value="HTH_ARAC_FAMILY_2"/>
    <property type="match status" value="1"/>
</dbReference>
<dbReference type="Gene3D" id="2.60.120.280">
    <property type="entry name" value="Regulatory protein AraC"/>
    <property type="match status" value="1"/>
</dbReference>
<evidence type="ECO:0000259" key="5">
    <source>
        <dbReference type="PROSITE" id="PS01124"/>
    </source>
</evidence>
<dbReference type="EMBL" id="JACJVP010000038">
    <property type="protein sequence ID" value="MBB6673397.1"/>
    <property type="molecule type" value="Genomic_DNA"/>
</dbReference>
<dbReference type="InterPro" id="IPR018062">
    <property type="entry name" value="HTH_AraC-typ_CS"/>
</dbReference>
<dbReference type="InterPro" id="IPR020449">
    <property type="entry name" value="Tscrpt_reg_AraC-type_HTH"/>
</dbReference>
<reference evidence="6 7" key="1">
    <citation type="submission" date="2020-08" db="EMBL/GenBank/DDBJ databases">
        <title>Cohnella phylogeny.</title>
        <authorList>
            <person name="Dunlap C."/>
        </authorList>
    </citation>
    <scope>NUCLEOTIDE SEQUENCE [LARGE SCALE GENOMIC DNA]</scope>
    <source>
        <strain evidence="6 7">DSM 28246</strain>
    </source>
</reference>
<accession>A0A7X0RTG6</accession>
<organism evidence="6 7">
    <name type="scientific">Cohnella nanjingensis</name>
    <dbReference type="NCBI Taxonomy" id="1387779"/>
    <lineage>
        <taxon>Bacteria</taxon>
        <taxon>Bacillati</taxon>
        <taxon>Bacillota</taxon>
        <taxon>Bacilli</taxon>
        <taxon>Bacillales</taxon>
        <taxon>Paenibacillaceae</taxon>
        <taxon>Cohnella</taxon>
    </lineage>
</organism>
<dbReference type="CDD" id="cd06986">
    <property type="entry name" value="cupin_MmsR-like_N"/>
    <property type="match status" value="1"/>
</dbReference>
<dbReference type="InterPro" id="IPR037923">
    <property type="entry name" value="HTH-like"/>
</dbReference>
<dbReference type="InterPro" id="IPR009057">
    <property type="entry name" value="Homeodomain-like_sf"/>
</dbReference>
<dbReference type="PROSITE" id="PS00041">
    <property type="entry name" value="HTH_ARAC_FAMILY_1"/>
    <property type="match status" value="1"/>
</dbReference>
<dbReference type="SUPFAM" id="SSF51215">
    <property type="entry name" value="Regulatory protein AraC"/>
    <property type="match status" value="1"/>
</dbReference>
<dbReference type="PANTHER" id="PTHR46796">
    <property type="entry name" value="HTH-TYPE TRANSCRIPTIONAL ACTIVATOR RHAS-RELATED"/>
    <property type="match status" value="1"/>
</dbReference>